<evidence type="ECO:0000313" key="1">
    <source>
        <dbReference type="EMBL" id="AOY88247.1"/>
    </source>
</evidence>
<gene>
    <name evidence="1" type="ORF">BKP64_08770</name>
</gene>
<keyword evidence="2" id="KW-1185">Reference proteome</keyword>
<dbReference type="STRING" id="1874317.BKP64_08770"/>
<name>A0A1D9GKT4_9GAMM</name>
<organism evidence="1 2">
    <name type="scientific">Marinobacter salinus</name>
    <dbReference type="NCBI Taxonomy" id="1874317"/>
    <lineage>
        <taxon>Bacteria</taxon>
        <taxon>Pseudomonadati</taxon>
        <taxon>Pseudomonadota</taxon>
        <taxon>Gammaproteobacteria</taxon>
        <taxon>Pseudomonadales</taxon>
        <taxon>Marinobacteraceae</taxon>
        <taxon>Marinobacter</taxon>
    </lineage>
</organism>
<sequence length="610" mass="65476">MNNSEYAKPNKNPGPGDINMIIKKFIQPLALTLTLALSSLPGVTLAEVVCSGGLNCTQTIRLTPGWNAIHVKVSPTDDATGQVFADFVDGSGAQISSVWTWLAQRAKVDFIQDPDAENMLSAPGWLRYFPAAAPQAFMSNLYAIQANRAYLVKLEGGSEATLSITGRPAVPRISWQPGEFNLTGFHVDPNNSPVFSDFFAGSAAHAGQAIYRLVGDQWQQVTPSSTAIDPDAAYWVFSESGSDYLGPMDVDLPQIDRLEYGTVLQELTLKLQNRLDVAHTTTLQLVGGSPGMFYANPDPVSEQSWLPLGNGLAIPVSAAGESRLPLGIRRADFEPDNFGQTLEIKSTSGARWLVPVTASAPQLNSLWVGTVTINQVSQVHNYLRTCTTEPALPVEIDADGDGTVDVEAEAVTIGSNPGSGSDLCTDAQGFPISQSSDLGAVAADFSFRVIMHREGGQVRLLKDVIQMQADDGRYVLLTDDSLIPTFRGMVLRDGELVGRRMSTMAYDFSGDTLAMAGGLDGVLTADIVLGADAPTNPFRHFYHADHGGDGYEVTRRMEFSFAPVGAGLGANYDLKQGSYREVISGLHKEQIVAAGSFTLRHAAQIDTLNQ</sequence>
<protein>
    <submittedName>
        <fullName evidence="1">Uncharacterized protein</fullName>
    </submittedName>
</protein>
<evidence type="ECO:0000313" key="2">
    <source>
        <dbReference type="Proteomes" id="UP000177445"/>
    </source>
</evidence>
<dbReference type="KEGG" id="msq:BKP64_08770"/>
<dbReference type="AlphaFoldDB" id="A0A1D9GKT4"/>
<reference evidence="1 2" key="1">
    <citation type="submission" date="2016-10" db="EMBL/GenBank/DDBJ databases">
        <title>Marinobacter salinus sp. nov., a moderately halophilic bacterium isolated from a tidal flat environment.</title>
        <authorList>
            <person name="Park S.-J."/>
        </authorList>
    </citation>
    <scope>NUCLEOTIDE SEQUENCE [LARGE SCALE GENOMIC DNA]</scope>
    <source>
        <strain evidence="1 2">Hb8</strain>
    </source>
</reference>
<proteinExistence type="predicted"/>
<accession>A0A1D9GKT4</accession>
<dbReference type="EMBL" id="CP017715">
    <property type="protein sequence ID" value="AOY88247.1"/>
    <property type="molecule type" value="Genomic_DNA"/>
</dbReference>
<dbReference type="Proteomes" id="UP000177445">
    <property type="component" value="Chromosome"/>
</dbReference>